<dbReference type="GeneID" id="64219511"/>
<feature type="domain" description="Endoribonuclease YicC-like N-terminal" evidence="6">
    <location>
        <begin position="2"/>
        <end position="156"/>
    </location>
</feature>
<protein>
    <submittedName>
        <fullName evidence="8">YicC family protein</fullName>
    </submittedName>
</protein>
<comment type="similarity">
    <text evidence="5">Belongs to the YicC/YloC family.</text>
</comment>
<dbReference type="AlphaFoldDB" id="A0A1U9YU32"/>
<gene>
    <name evidence="8" type="ORF">B7C51_21260</name>
</gene>
<dbReference type="EMBL" id="CP020557">
    <property type="protein sequence ID" value="ARF69820.1"/>
    <property type="molecule type" value="Genomic_DNA"/>
</dbReference>
<accession>A0A1U9YU32</accession>
<keyword evidence="3" id="KW-0255">Endonuclease</keyword>
<sequence>MIRSMTGYGHSSQNGYGYKVFIDVKSVNHRYSEVAVRMPKEWTCYEDRLKKATMQSIKRGRIDIFVTIERDASSDKSVSVDWALAEAYLSAADQLKQKFALTGEMTLREMIQFPDLFEIREVRPDTNEALGEMLDQCMSEALGQLNAMRLTEGQFLSSDLFGRLDRFDTYHSEVASLAPTVSKEYAEKLRNRLQELLQDQVPLDEQRIAMEVAVFADRSNIDEEITRLKSHMQQFRQLLRSDEPVGRKLDFLIQEMNREINTIGSKANHAELANLVIHMKAELEKMREQIQNIE</sequence>
<dbReference type="NCBIfam" id="TIGR00255">
    <property type="entry name" value="YicC/YloC family endoribonuclease"/>
    <property type="match status" value="1"/>
</dbReference>
<dbReference type="PANTHER" id="PTHR30636">
    <property type="entry name" value="UPF0701 PROTEIN YICC"/>
    <property type="match status" value="1"/>
</dbReference>
<dbReference type="Pfam" id="PF03755">
    <property type="entry name" value="YicC-like_N"/>
    <property type="match status" value="1"/>
</dbReference>
<name>A0A1U9YU32_9BACL</name>
<proteinExistence type="inferred from homology"/>
<dbReference type="GO" id="GO:0004521">
    <property type="term" value="F:RNA endonuclease activity"/>
    <property type="evidence" value="ECO:0007669"/>
    <property type="project" value="InterPro"/>
</dbReference>
<dbReference type="InterPro" id="IPR013551">
    <property type="entry name" value="YicC-like_C"/>
</dbReference>
<dbReference type="RefSeq" id="WP_024094368.1">
    <property type="nucleotide sequence ID" value="NZ_CP019794.1"/>
</dbReference>
<keyword evidence="2" id="KW-0540">Nuclease</keyword>
<dbReference type="InterPro" id="IPR005229">
    <property type="entry name" value="YicC/YloC-like"/>
</dbReference>
<evidence type="ECO:0000259" key="6">
    <source>
        <dbReference type="Pfam" id="PF03755"/>
    </source>
</evidence>
<dbReference type="InterPro" id="IPR013527">
    <property type="entry name" value="YicC-like_N"/>
</dbReference>
<evidence type="ECO:0000256" key="5">
    <source>
        <dbReference type="ARBA" id="ARBA00035648"/>
    </source>
</evidence>
<evidence type="ECO:0000256" key="2">
    <source>
        <dbReference type="ARBA" id="ARBA00022722"/>
    </source>
</evidence>
<evidence type="ECO:0000259" key="7">
    <source>
        <dbReference type="Pfam" id="PF08340"/>
    </source>
</evidence>
<evidence type="ECO:0000256" key="3">
    <source>
        <dbReference type="ARBA" id="ARBA00022759"/>
    </source>
</evidence>
<comment type="cofactor">
    <cofactor evidence="1">
        <name>a divalent metal cation</name>
        <dbReference type="ChEBI" id="CHEBI:60240"/>
    </cofactor>
</comment>
<reference evidence="8 9" key="1">
    <citation type="submission" date="2017-03" db="EMBL/GenBank/DDBJ databases">
        <title>Paenibacillus larvae genome sequencing.</title>
        <authorList>
            <person name="Dingman D.W."/>
        </authorList>
    </citation>
    <scope>NUCLEOTIDE SEQUENCE [LARGE SCALE GENOMIC DNA]</scope>
    <source>
        <strain evidence="8 9">SAG 10367</strain>
    </source>
</reference>
<keyword evidence="4" id="KW-0378">Hydrolase</keyword>
<organism evidence="8 9">
    <name type="scientific">Paenibacillus larvae subsp. pulvifaciens</name>
    <dbReference type="NCBI Taxonomy" id="1477"/>
    <lineage>
        <taxon>Bacteria</taxon>
        <taxon>Bacillati</taxon>
        <taxon>Bacillota</taxon>
        <taxon>Bacilli</taxon>
        <taxon>Bacillales</taxon>
        <taxon>Paenibacillaceae</taxon>
        <taxon>Paenibacillus</taxon>
    </lineage>
</organism>
<evidence type="ECO:0000313" key="9">
    <source>
        <dbReference type="Proteomes" id="UP000192727"/>
    </source>
</evidence>
<dbReference type="PANTHER" id="PTHR30636:SF3">
    <property type="entry name" value="UPF0701 PROTEIN YICC"/>
    <property type="match status" value="1"/>
</dbReference>
<evidence type="ECO:0000256" key="4">
    <source>
        <dbReference type="ARBA" id="ARBA00022801"/>
    </source>
</evidence>
<evidence type="ECO:0000313" key="8">
    <source>
        <dbReference type="EMBL" id="ARF69820.1"/>
    </source>
</evidence>
<evidence type="ECO:0000256" key="1">
    <source>
        <dbReference type="ARBA" id="ARBA00001968"/>
    </source>
</evidence>
<feature type="domain" description="Endoribonuclease YicC-like C-terminal" evidence="7">
    <location>
        <begin position="175"/>
        <end position="294"/>
    </location>
</feature>
<dbReference type="Proteomes" id="UP000192727">
    <property type="component" value="Chromosome"/>
</dbReference>
<dbReference type="Pfam" id="PF08340">
    <property type="entry name" value="YicC-like_C"/>
    <property type="match status" value="1"/>
</dbReference>
<dbReference type="GO" id="GO:0016787">
    <property type="term" value="F:hydrolase activity"/>
    <property type="evidence" value="ECO:0007669"/>
    <property type="project" value="UniProtKB-KW"/>
</dbReference>